<sequence length="273" mass="30079">MRQPKSPRTDVELAREGIVLAGGGAAIALQVAHRPVAAGVQQHSNFTADPLGRLRRTLQYLAAIVLPEARSARATVTGWVARAHEPVEGIADGVAYSAADPDTQRWVTATLYWTAEEIRWRIWGEQHPDDADQIYRSYAALGTALGMPQEYWPADRAAFQRYWDEQLASLDVTDAARQIVSDLFAAHSAPWWLRTAMPTARFLTAGLLPAEVRVQLGLDWDGADAVREDRLWRILASAYPQFPAGIRHIPARLVVAELIAGSRGTKHSFDALG</sequence>
<dbReference type="PANTHER" id="PTHR36151">
    <property type="entry name" value="BLR2777 PROTEIN"/>
    <property type="match status" value="1"/>
</dbReference>
<organism evidence="2 3">
    <name type="scientific">Enteractinococcus fodinae</name>
    <dbReference type="NCBI Taxonomy" id="684663"/>
    <lineage>
        <taxon>Bacteria</taxon>
        <taxon>Bacillati</taxon>
        <taxon>Actinomycetota</taxon>
        <taxon>Actinomycetes</taxon>
        <taxon>Micrococcales</taxon>
        <taxon>Micrococcaceae</taxon>
    </lineage>
</organism>
<evidence type="ECO:0000259" key="1">
    <source>
        <dbReference type="Pfam" id="PF09995"/>
    </source>
</evidence>
<dbReference type="Pfam" id="PF09995">
    <property type="entry name" value="MPAB_Lcp_cat"/>
    <property type="match status" value="1"/>
</dbReference>
<evidence type="ECO:0000313" key="2">
    <source>
        <dbReference type="EMBL" id="MDR7345818.1"/>
    </source>
</evidence>
<gene>
    <name evidence="2" type="ORF">J2S62_000075</name>
</gene>
<proteinExistence type="predicted"/>
<feature type="domain" description="ER-bound oxygenase mpaB/mpaB'/Rubber oxygenase catalytic" evidence="1">
    <location>
        <begin position="14"/>
        <end position="234"/>
    </location>
</feature>
<dbReference type="PANTHER" id="PTHR36151:SF3">
    <property type="entry name" value="ER-BOUND OXYGENASE MPAB_MPAB'_RUBBER OXYGENASE CATALYTIC DOMAIN-CONTAINING PROTEIN"/>
    <property type="match status" value="1"/>
</dbReference>
<dbReference type="Proteomes" id="UP001183794">
    <property type="component" value="Unassembled WGS sequence"/>
</dbReference>
<accession>A0ABU2AWT3</accession>
<evidence type="ECO:0000313" key="3">
    <source>
        <dbReference type="Proteomes" id="UP001183794"/>
    </source>
</evidence>
<name>A0ABU2AWT3_9MICC</name>
<protein>
    <submittedName>
        <fullName evidence="2">Uncharacterized protein (DUF2236 family)</fullName>
    </submittedName>
</protein>
<dbReference type="InterPro" id="IPR018713">
    <property type="entry name" value="MPAB/Lcp_cat_dom"/>
</dbReference>
<keyword evidence="3" id="KW-1185">Reference proteome</keyword>
<comment type="caution">
    <text evidence="2">The sequence shown here is derived from an EMBL/GenBank/DDBJ whole genome shotgun (WGS) entry which is preliminary data.</text>
</comment>
<reference evidence="2 3" key="1">
    <citation type="submission" date="2023-07" db="EMBL/GenBank/DDBJ databases">
        <title>Sequencing the genomes of 1000 actinobacteria strains.</title>
        <authorList>
            <person name="Klenk H.-P."/>
        </authorList>
    </citation>
    <scope>NUCLEOTIDE SEQUENCE [LARGE SCALE GENOMIC DNA]</scope>
    <source>
        <strain evidence="2 3">DSM 22966</strain>
    </source>
</reference>
<dbReference type="EMBL" id="JAVDYJ010000001">
    <property type="protein sequence ID" value="MDR7345818.1"/>
    <property type="molecule type" value="Genomic_DNA"/>
</dbReference>
<dbReference type="RefSeq" id="WP_310169977.1">
    <property type="nucleotide sequence ID" value="NZ_BAABHE010000002.1"/>
</dbReference>